<dbReference type="SUPFAM" id="SSF52058">
    <property type="entry name" value="L domain-like"/>
    <property type="match status" value="1"/>
</dbReference>
<keyword evidence="4" id="KW-1185">Reference proteome</keyword>
<dbReference type="InterPro" id="IPR050216">
    <property type="entry name" value="LRR_domain-containing"/>
</dbReference>
<proteinExistence type="predicted"/>
<evidence type="ECO:0000256" key="2">
    <source>
        <dbReference type="ARBA" id="ARBA00022737"/>
    </source>
</evidence>
<accession>A0AAD9NH44</accession>
<dbReference type="InterPro" id="IPR003591">
    <property type="entry name" value="Leu-rich_rpt_typical-subtyp"/>
</dbReference>
<name>A0AAD9NH44_9ANNE</name>
<keyword evidence="2" id="KW-0677">Repeat</keyword>
<dbReference type="SMART" id="SM00369">
    <property type="entry name" value="LRR_TYP"/>
    <property type="match status" value="6"/>
</dbReference>
<sequence length="363" mass="40758">MAAAFLVADSDRLSLGMEVQHKPSKEYLEDLSHGNLDGFPDFLTERSSDIVDLLLDHNRISIIPKLIGNFTNLVLLDVSFNSLRYISSEIVRLEHLQMLHARNNLLDDDSLPKDMGLMKSLQVINLSGNAFSEFPMQLTEMTALKCLQLGANNIVHIPPEIANLKRLEVLYLGGNKLTELPEEVGCLSNLVSLYLCDNQLLSLPRSMVGLQHLRSLSLHNNHISTLPPEIVKLNLVELSLRNNPLVVRFVQDMVLDPPSLLELAGRVIKVKNIKYEPNSLPSNLIDYLDSAQHCVNPKCKGVFFTSRVEHVKFVDFCGKYRLPLLEYLCSSRCKTSPLIYGSSESESEEELPVVSKMRKVLLG</sequence>
<evidence type="ECO:0000256" key="1">
    <source>
        <dbReference type="ARBA" id="ARBA00022614"/>
    </source>
</evidence>
<protein>
    <recommendedName>
        <fullName evidence="5">Leucine-rich repeat-containing protein 58</fullName>
    </recommendedName>
</protein>
<comment type="caution">
    <text evidence="3">The sequence shown here is derived from an EMBL/GenBank/DDBJ whole genome shotgun (WGS) entry which is preliminary data.</text>
</comment>
<dbReference type="PANTHER" id="PTHR48051">
    <property type="match status" value="1"/>
</dbReference>
<evidence type="ECO:0008006" key="5">
    <source>
        <dbReference type="Google" id="ProtNLM"/>
    </source>
</evidence>
<dbReference type="InterPro" id="IPR032675">
    <property type="entry name" value="LRR_dom_sf"/>
</dbReference>
<keyword evidence="1" id="KW-0433">Leucine-rich repeat</keyword>
<organism evidence="3 4">
    <name type="scientific">Paralvinella palmiformis</name>
    <dbReference type="NCBI Taxonomy" id="53620"/>
    <lineage>
        <taxon>Eukaryota</taxon>
        <taxon>Metazoa</taxon>
        <taxon>Spiralia</taxon>
        <taxon>Lophotrochozoa</taxon>
        <taxon>Annelida</taxon>
        <taxon>Polychaeta</taxon>
        <taxon>Sedentaria</taxon>
        <taxon>Canalipalpata</taxon>
        <taxon>Terebellida</taxon>
        <taxon>Terebelliformia</taxon>
        <taxon>Alvinellidae</taxon>
        <taxon>Paralvinella</taxon>
    </lineage>
</organism>
<dbReference type="PROSITE" id="PS51450">
    <property type="entry name" value="LRR"/>
    <property type="match status" value="2"/>
</dbReference>
<dbReference type="Pfam" id="PF00560">
    <property type="entry name" value="LRR_1"/>
    <property type="match status" value="1"/>
</dbReference>
<evidence type="ECO:0000313" key="3">
    <source>
        <dbReference type="EMBL" id="KAK2170092.1"/>
    </source>
</evidence>
<dbReference type="EMBL" id="JAODUP010000004">
    <property type="protein sequence ID" value="KAK2170092.1"/>
    <property type="molecule type" value="Genomic_DNA"/>
</dbReference>
<dbReference type="GO" id="GO:0005737">
    <property type="term" value="C:cytoplasm"/>
    <property type="evidence" value="ECO:0007669"/>
    <property type="project" value="TreeGrafter"/>
</dbReference>
<dbReference type="Proteomes" id="UP001208570">
    <property type="component" value="Unassembled WGS sequence"/>
</dbReference>
<dbReference type="Pfam" id="PF13855">
    <property type="entry name" value="LRR_8"/>
    <property type="match status" value="1"/>
</dbReference>
<dbReference type="Gene3D" id="3.80.10.10">
    <property type="entry name" value="Ribonuclease Inhibitor"/>
    <property type="match status" value="2"/>
</dbReference>
<dbReference type="PANTHER" id="PTHR48051:SF53">
    <property type="entry name" value="LEUCINE RICH REPEAT CONTAINING 58"/>
    <property type="match status" value="1"/>
</dbReference>
<dbReference type="AlphaFoldDB" id="A0AAD9NH44"/>
<dbReference type="InterPro" id="IPR001611">
    <property type="entry name" value="Leu-rich_rpt"/>
</dbReference>
<evidence type="ECO:0000313" key="4">
    <source>
        <dbReference type="Proteomes" id="UP001208570"/>
    </source>
</evidence>
<gene>
    <name evidence="3" type="ORF">LSH36_4g02003</name>
</gene>
<reference evidence="3" key="1">
    <citation type="journal article" date="2023" name="Mol. Biol. Evol.">
        <title>Third-Generation Sequencing Reveals the Adaptive Role of the Epigenome in Three Deep-Sea Polychaetes.</title>
        <authorList>
            <person name="Perez M."/>
            <person name="Aroh O."/>
            <person name="Sun Y."/>
            <person name="Lan Y."/>
            <person name="Juniper S.K."/>
            <person name="Young C.R."/>
            <person name="Angers B."/>
            <person name="Qian P.Y."/>
        </authorList>
    </citation>
    <scope>NUCLEOTIDE SEQUENCE</scope>
    <source>
        <strain evidence="3">P08H-3</strain>
    </source>
</reference>